<sequence length="148" mass="16627">MGPTCQHTNRTVLVDGPEIAVRPVDTQRAQNSDRHTNVRSLGHSPQPHALRRRLTATDRTRIIAAYEAGSSTNKLANEWQLAKGSILTILRDSGTTIRQQRRLTPDEIDHAITSYHNGESLERIGKRLGVAHTTIRTTLQRRGIPRRN</sequence>
<dbReference type="Gene3D" id="1.10.10.60">
    <property type="entry name" value="Homeodomain-like"/>
    <property type="match status" value="1"/>
</dbReference>
<dbReference type="Proteomes" id="UP000501705">
    <property type="component" value="Chromosome"/>
</dbReference>
<name>A0A6G9XXM1_NOCBR</name>
<accession>A0A6G9XXM1</accession>
<evidence type="ECO:0000313" key="3">
    <source>
        <dbReference type="EMBL" id="QIS05583.1"/>
    </source>
</evidence>
<dbReference type="Pfam" id="PF13936">
    <property type="entry name" value="HTH_38"/>
    <property type="match status" value="1"/>
</dbReference>
<dbReference type="InterPro" id="IPR025246">
    <property type="entry name" value="IS30-like_HTH"/>
</dbReference>
<dbReference type="EMBL" id="CP046171">
    <property type="protein sequence ID" value="QIS05583.1"/>
    <property type="molecule type" value="Genomic_DNA"/>
</dbReference>
<feature type="region of interest" description="Disordered" evidence="1">
    <location>
        <begin position="26"/>
        <end position="46"/>
    </location>
</feature>
<proteinExistence type="predicted"/>
<organism evidence="3 4">
    <name type="scientific">Nocardia brasiliensis</name>
    <dbReference type="NCBI Taxonomy" id="37326"/>
    <lineage>
        <taxon>Bacteria</taxon>
        <taxon>Bacillati</taxon>
        <taxon>Actinomycetota</taxon>
        <taxon>Actinomycetes</taxon>
        <taxon>Mycobacteriales</taxon>
        <taxon>Nocardiaceae</taxon>
        <taxon>Nocardia</taxon>
    </lineage>
</organism>
<gene>
    <name evidence="3" type="ORF">F5X71_27650</name>
</gene>
<feature type="domain" description="Transposase IS30-like HTH" evidence="2">
    <location>
        <begin position="100"/>
        <end position="141"/>
    </location>
</feature>
<evidence type="ECO:0000256" key="1">
    <source>
        <dbReference type="SAM" id="MobiDB-lite"/>
    </source>
</evidence>
<protein>
    <recommendedName>
        <fullName evidence="2">Transposase IS30-like HTH domain-containing protein</fullName>
    </recommendedName>
</protein>
<reference evidence="3 4" key="1">
    <citation type="journal article" date="2019" name="ACS Chem. Biol.">
        <title>Identification and Mobilization of a Cryptic Antibiotic Biosynthesis Gene Locus from a Human-Pathogenic Nocardia Isolate.</title>
        <authorList>
            <person name="Herisse M."/>
            <person name="Ishida K."/>
            <person name="Porter J.L."/>
            <person name="Howden B."/>
            <person name="Hertweck C."/>
            <person name="Stinear T.P."/>
            <person name="Pidot S.J."/>
        </authorList>
    </citation>
    <scope>NUCLEOTIDE SEQUENCE [LARGE SCALE GENOMIC DNA]</scope>
    <source>
        <strain evidence="3 4">AUSMDU00024985</strain>
    </source>
</reference>
<evidence type="ECO:0000313" key="4">
    <source>
        <dbReference type="Proteomes" id="UP000501705"/>
    </source>
</evidence>
<dbReference type="AlphaFoldDB" id="A0A6G9XXM1"/>
<evidence type="ECO:0000259" key="2">
    <source>
        <dbReference type="Pfam" id="PF13936"/>
    </source>
</evidence>